<keyword evidence="1" id="KW-0677">Repeat</keyword>
<feature type="region of interest" description="Disordered" evidence="2">
    <location>
        <begin position="523"/>
        <end position="550"/>
    </location>
</feature>
<accession>A0ABS3IZY0</accession>
<dbReference type="InterPro" id="IPR001646">
    <property type="entry name" value="5peptide_repeat"/>
</dbReference>
<keyword evidence="5" id="KW-1185">Reference proteome</keyword>
<feature type="transmembrane region" description="Helical" evidence="3">
    <location>
        <begin position="162"/>
        <end position="182"/>
    </location>
</feature>
<dbReference type="SUPFAM" id="SSF141571">
    <property type="entry name" value="Pentapeptide repeat-like"/>
    <property type="match status" value="1"/>
</dbReference>
<feature type="transmembrane region" description="Helical" evidence="3">
    <location>
        <begin position="20"/>
        <end position="42"/>
    </location>
</feature>
<feature type="transmembrane region" description="Helical" evidence="3">
    <location>
        <begin position="128"/>
        <end position="150"/>
    </location>
</feature>
<dbReference type="RefSeq" id="WP_207349609.1">
    <property type="nucleotide sequence ID" value="NZ_JAFMPY010000004.1"/>
</dbReference>
<feature type="transmembrane region" description="Helical" evidence="3">
    <location>
        <begin position="214"/>
        <end position="232"/>
    </location>
</feature>
<dbReference type="EMBL" id="JAFMPY010000004">
    <property type="protein sequence ID" value="MBO0902973.1"/>
    <property type="molecule type" value="Genomic_DNA"/>
</dbReference>
<dbReference type="Pfam" id="PF00805">
    <property type="entry name" value="Pentapeptide"/>
    <property type="match status" value="1"/>
</dbReference>
<sequence length="550" mass="61945">MSGEEDDELREICEELLKDVCSVFYTLLFIASYCFLTVAGISDEDFFTKHKSVELPIIGIDVPTQIFMIAGSISVTAIFIFFLITLWKLSDMSRSLTDAGMRSIRLRTPFYAAWVLKLPKRARRYNEVSLAFAVALIVLSGPLLTGYLWVRSFVRHDLLSSSVLGFLFVATVLAMVGLRLAIRQAAKSPNPPSGTVRETAWPTLFSRPFRRASAGLFILAAVPMFLATAWPIKSGERTDAWTTLARADLAEANFTQMPATYQYREDFVEEFRSSYLGRNRPQGESVPARQAFENEWRRRRQFYIQTLSRTNLRGFDMRYADIRKAFMVGADIRDTSFDRALLLDTNMEAVNLEDTSFVFAHMDRLQLPASNLVRVVADSAFLNDAVIEDAFLQQSSFEDTIAWRGRFDASFIDRVSFARARLGDASFRYAYLKNVSMRDSLLERTSFEGAVLVDVDFADAEGLRPEQFSMATMDEATRATLPATIRAKLSGDCPPRRDLPFPFATQWWTQLESFRERIGRICARGAGSPQSPKPGGADDDTVTSSVGKTN</sequence>
<keyword evidence="3" id="KW-1133">Transmembrane helix</keyword>
<gene>
    <name evidence="4" type="ORF">J1C47_04920</name>
</gene>
<name>A0ABS3IZY0_9HYPH</name>
<reference evidence="4 5" key="1">
    <citation type="submission" date="2021-03" db="EMBL/GenBank/DDBJ databases">
        <title>Whole genome sequence of Jiella sp. MQZ13P-4.</title>
        <authorList>
            <person name="Tuo L."/>
        </authorList>
    </citation>
    <scope>NUCLEOTIDE SEQUENCE [LARGE SCALE GENOMIC DNA]</scope>
    <source>
        <strain evidence="4 5">MQZ13P-4</strain>
    </source>
</reference>
<dbReference type="PANTHER" id="PTHR47485">
    <property type="entry name" value="THYLAKOID LUMENAL 17.4 KDA PROTEIN, CHLOROPLASTIC"/>
    <property type="match status" value="1"/>
</dbReference>
<proteinExistence type="predicted"/>
<organism evidence="4 5">
    <name type="scientific">Jiella sonneratiae</name>
    <dbReference type="NCBI Taxonomy" id="2816856"/>
    <lineage>
        <taxon>Bacteria</taxon>
        <taxon>Pseudomonadati</taxon>
        <taxon>Pseudomonadota</taxon>
        <taxon>Alphaproteobacteria</taxon>
        <taxon>Hyphomicrobiales</taxon>
        <taxon>Aurantimonadaceae</taxon>
        <taxon>Jiella</taxon>
    </lineage>
</organism>
<evidence type="ECO:0000313" key="5">
    <source>
        <dbReference type="Proteomes" id="UP000664288"/>
    </source>
</evidence>
<evidence type="ECO:0000313" key="4">
    <source>
        <dbReference type="EMBL" id="MBO0902973.1"/>
    </source>
</evidence>
<comment type="caution">
    <text evidence="4">The sequence shown here is derived from an EMBL/GenBank/DDBJ whole genome shotgun (WGS) entry which is preliminary data.</text>
</comment>
<keyword evidence="3" id="KW-0472">Membrane</keyword>
<dbReference type="Gene3D" id="2.160.20.80">
    <property type="entry name" value="E3 ubiquitin-protein ligase SopA"/>
    <property type="match status" value="1"/>
</dbReference>
<evidence type="ECO:0000256" key="2">
    <source>
        <dbReference type="SAM" id="MobiDB-lite"/>
    </source>
</evidence>
<evidence type="ECO:0000256" key="1">
    <source>
        <dbReference type="ARBA" id="ARBA00022737"/>
    </source>
</evidence>
<dbReference type="Proteomes" id="UP000664288">
    <property type="component" value="Unassembled WGS sequence"/>
</dbReference>
<dbReference type="PANTHER" id="PTHR47485:SF1">
    <property type="entry name" value="THYLAKOID LUMENAL 17.4 KDA PROTEIN, CHLOROPLASTIC"/>
    <property type="match status" value="1"/>
</dbReference>
<keyword evidence="3" id="KW-0812">Transmembrane</keyword>
<evidence type="ECO:0000256" key="3">
    <source>
        <dbReference type="SAM" id="Phobius"/>
    </source>
</evidence>
<protein>
    <submittedName>
        <fullName evidence="4">Pentapeptide repeat-containing protein</fullName>
    </submittedName>
</protein>
<feature type="transmembrane region" description="Helical" evidence="3">
    <location>
        <begin position="62"/>
        <end position="87"/>
    </location>
</feature>